<keyword evidence="1" id="KW-0732">Signal</keyword>
<organism evidence="2 3">
    <name type="scientific">Caenorhabditis angaria</name>
    <dbReference type="NCBI Taxonomy" id="860376"/>
    <lineage>
        <taxon>Eukaryota</taxon>
        <taxon>Metazoa</taxon>
        <taxon>Ecdysozoa</taxon>
        <taxon>Nematoda</taxon>
        <taxon>Chromadorea</taxon>
        <taxon>Rhabditida</taxon>
        <taxon>Rhabditina</taxon>
        <taxon>Rhabditomorpha</taxon>
        <taxon>Rhabditoidea</taxon>
        <taxon>Rhabditidae</taxon>
        <taxon>Peloderinae</taxon>
        <taxon>Caenorhabditis</taxon>
    </lineage>
</organism>
<evidence type="ECO:0000256" key="1">
    <source>
        <dbReference type="SAM" id="SignalP"/>
    </source>
</evidence>
<keyword evidence="3" id="KW-1185">Reference proteome</keyword>
<evidence type="ECO:0000313" key="2">
    <source>
        <dbReference type="EMBL" id="CAI5441319.1"/>
    </source>
</evidence>
<feature type="chain" id="PRO_5040347116" evidence="1">
    <location>
        <begin position="22"/>
        <end position="86"/>
    </location>
</feature>
<comment type="caution">
    <text evidence="2">The sequence shown here is derived from an EMBL/GenBank/DDBJ whole genome shotgun (WGS) entry which is preliminary data.</text>
</comment>
<proteinExistence type="predicted"/>
<sequence>MKSLILALFVLISALFVVSEAFPQQTRYRKSQPQEANIQPFIRFRKSASPASASMPNQEYSSVGVGARPIIYYYPSQFQSPSMDLE</sequence>
<dbReference type="Proteomes" id="UP001152747">
    <property type="component" value="Unassembled WGS sequence"/>
</dbReference>
<dbReference type="EMBL" id="CANHGI010000002">
    <property type="protein sequence ID" value="CAI5441319.1"/>
    <property type="molecule type" value="Genomic_DNA"/>
</dbReference>
<dbReference type="AlphaFoldDB" id="A0A9P1IA70"/>
<reference evidence="2" key="1">
    <citation type="submission" date="2022-11" db="EMBL/GenBank/DDBJ databases">
        <authorList>
            <person name="Kikuchi T."/>
        </authorList>
    </citation>
    <scope>NUCLEOTIDE SEQUENCE</scope>
    <source>
        <strain evidence="2">PS1010</strain>
    </source>
</reference>
<evidence type="ECO:0000313" key="3">
    <source>
        <dbReference type="Proteomes" id="UP001152747"/>
    </source>
</evidence>
<name>A0A9P1IA70_9PELO</name>
<gene>
    <name evidence="2" type="ORF">CAMP_LOCUS3956</name>
</gene>
<feature type="signal peptide" evidence="1">
    <location>
        <begin position="1"/>
        <end position="21"/>
    </location>
</feature>
<dbReference type="OrthoDB" id="5813871at2759"/>
<accession>A0A9P1IA70</accession>
<protein>
    <submittedName>
        <fullName evidence="2">Uncharacterized protein</fullName>
    </submittedName>
</protein>